<dbReference type="EMBL" id="BAABJX010000004">
    <property type="protein sequence ID" value="GAA4821027.1"/>
    <property type="molecule type" value="Genomic_DNA"/>
</dbReference>
<evidence type="ECO:0000259" key="2">
    <source>
        <dbReference type="Pfam" id="PF19081"/>
    </source>
</evidence>
<evidence type="ECO:0000313" key="4">
    <source>
        <dbReference type="Proteomes" id="UP001500298"/>
    </source>
</evidence>
<dbReference type="NCBIfam" id="TIGR04183">
    <property type="entry name" value="Por_Secre_tail"/>
    <property type="match status" value="1"/>
</dbReference>
<protein>
    <recommendedName>
        <fullName evidence="5">Secretion system C-terminal sorting domain-containing protein</fullName>
    </recommendedName>
</protein>
<dbReference type="Pfam" id="PF18962">
    <property type="entry name" value="Por_Secre_tail"/>
    <property type="match status" value="1"/>
</dbReference>
<proteinExistence type="predicted"/>
<evidence type="ECO:0008006" key="5">
    <source>
        <dbReference type="Google" id="ProtNLM"/>
    </source>
</evidence>
<feature type="domain" description="Secretion system C-terminal sorting" evidence="1">
    <location>
        <begin position="1005"/>
        <end position="1072"/>
    </location>
</feature>
<feature type="domain" description="Ig-like" evidence="2">
    <location>
        <begin position="468"/>
        <end position="546"/>
    </location>
</feature>
<sequence length="1082" mass="120446">MKNAYYAKVLIESRNADFMFSLIKQIYKSRLGYIFSLLLLSNSLFAQTGGDYKFSQYGNNSADLSGTEGWQNGNLNPNQSHFLEGYSVPYRLLIDNTMIGSVYEVVFEFDIAVMDKIGLDYITSYDRLEPHSVFGHAAETVDPTLGTPFLGQSETSSFTVPAPLVTNTPVAGQPVASYNALPNSEKQVSMWGGVITDVSYVSGGDYTTNGASTQFKVTFTATAEDAIIAFGGHISSRVDWGLDENGESRSASAINGSPFQMRTKSVTKDGNFMVLGNRSRNLQAAAVFFVPSCQIEGEELSCDGENMMFNLVFPDYENPELYEIEWTLENNTSGAMIIGDTDGLSVTVKPGMTTGGFDIVAKVTGDTGIMEECAISVKVSSPIEFEHMVGEVACGEEFATFSGMISGGKPPYQVSITNAGYENIFEVAQEGSIGDIELAKGAYIVTIEDHNGCIISKEIVVEGEEGTPDAPEVDDERICVGTSAILSVINPDENCLYTWYATLEGDVVLGYGETFQTPNLSETTVYYVSCTIDGCESARTPVEVEVIDFKCNQLKQYWELNGISYGVTYAQDEQLYISLTNKNDMGLEMEKVTFYLYKLDDQNNRTLIEVVEDDTAPYWYDEQGINFTQEGAGHYILKVCQHFAPPVTPEAVECCYEIPFKIEEGNGDCASLDWRIEGAQNGQAYPLGQEFFFEAVSDNWTPLPEKVYFRIYQDLNGGEVLVDEYVDYTLPFEYNNGMGWTPEEAGIYKVKVYLHLPNGEVCFKQLRFNVEDEDGQGTVPPLCEDLEWKIGGIHQGHAVEEGETVQIQVNTSHWPQQPETIIVRIFEEIGLGSEQEIFVEVLDTPPYIVEWLAEQEGHYKVKFYAYFADGTVCFEQLEFKVGEDVPVICEDLIWSIDGVLPDFHYESGVTLYPSLVLENWVENPHKVTFKLFKLEGQTETLIEEEILETDPPYAFMDPDGVTLTDAGYYVLKVYLLLCSGEVCYKQVKFKIKPSEYSMNARIASLYPNPASTHLNILLQAPSEYDNLTLKIINVNGQEMMYTVDALSNGLHSIDVQSLPAGVYRAIFSNNGQVVNSYQFLKQ</sequence>
<dbReference type="InterPro" id="IPR044023">
    <property type="entry name" value="Ig_7"/>
</dbReference>
<dbReference type="Pfam" id="PF19081">
    <property type="entry name" value="Ig_7"/>
    <property type="match status" value="1"/>
</dbReference>
<comment type="caution">
    <text evidence="3">The sequence shown here is derived from an EMBL/GenBank/DDBJ whole genome shotgun (WGS) entry which is preliminary data.</text>
</comment>
<organism evidence="3 4">
    <name type="scientific">Algivirga pacifica</name>
    <dbReference type="NCBI Taxonomy" id="1162670"/>
    <lineage>
        <taxon>Bacteria</taxon>
        <taxon>Pseudomonadati</taxon>
        <taxon>Bacteroidota</taxon>
        <taxon>Cytophagia</taxon>
        <taxon>Cytophagales</taxon>
        <taxon>Flammeovirgaceae</taxon>
        <taxon>Algivirga</taxon>
    </lineage>
</organism>
<dbReference type="Proteomes" id="UP001500298">
    <property type="component" value="Unassembled WGS sequence"/>
</dbReference>
<name>A0ABP9CZM6_9BACT</name>
<accession>A0ABP9CZM6</accession>
<keyword evidence="4" id="KW-1185">Reference proteome</keyword>
<evidence type="ECO:0000259" key="1">
    <source>
        <dbReference type="Pfam" id="PF18962"/>
    </source>
</evidence>
<reference evidence="4" key="1">
    <citation type="journal article" date="2019" name="Int. J. Syst. Evol. Microbiol.">
        <title>The Global Catalogue of Microorganisms (GCM) 10K type strain sequencing project: providing services to taxonomists for standard genome sequencing and annotation.</title>
        <authorList>
            <consortium name="The Broad Institute Genomics Platform"/>
            <consortium name="The Broad Institute Genome Sequencing Center for Infectious Disease"/>
            <person name="Wu L."/>
            <person name="Ma J."/>
        </authorList>
    </citation>
    <scope>NUCLEOTIDE SEQUENCE [LARGE SCALE GENOMIC DNA]</scope>
    <source>
        <strain evidence="4">JCM 18326</strain>
    </source>
</reference>
<dbReference type="InterPro" id="IPR026444">
    <property type="entry name" value="Secre_tail"/>
</dbReference>
<evidence type="ECO:0000313" key="3">
    <source>
        <dbReference type="EMBL" id="GAA4821027.1"/>
    </source>
</evidence>
<dbReference type="RefSeq" id="WP_345368519.1">
    <property type="nucleotide sequence ID" value="NZ_BAABJX010000004.1"/>
</dbReference>
<gene>
    <name evidence="3" type="ORF">GCM10023331_01710</name>
</gene>